<dbReference type="SUPFAM" id="SSF48452">
    <property type="entry name" value="TPR-like"/>
    <property type="match status" value="1"/>
</dbReference>
<organism evidence="4 5">
    <name type="scientific">Meiothermus taiwanensis</name>
    <dbReference type="NCBI Taxonomy" id="172827"/>
    <lineage>
        <taxon>Bacteria</taxon>
        <taxon>Thermotogati</taxon>
        <taxon>Deinococcota</taxon>
        <taxon>Deinococci</taxon>
        <taxon>Thermales</taxon>
        <taxon>Thermaceae</taxon>
        <taxon>Meiothermus</taxon>
    </lineage>
</organism>
<sequence length="347" mass="38908">MNRRIVHLLLPVLLSTAGAVPGAVRLEGVRHEYQRLNNCGPVTIGMALSFWGSKLTQYQSAPVLKPNRADKNVSPDELAAYARSQGYAVHGGAAGDLALIRRLVAAGYPVIAQTWFVSDQGGMGHYRLITGYDERGGYLWAYDSYNGPNIRLEYTEFDSLWQVYNRTYLVVYPKSREGEVRKLLGDRVNAGWEDQHARAVALQETRTQPRNAFAWFNLGTSLLKLGDAVGAAQAYDQARGLPVNRAYDPDRPGGMLGNWPWRTLWYQFGPLEAYYKVARHGEVVSLASETLRWAPDHEESYYWRGKARAALGQRNLALADFRAALRYRPGYAEARAALRELQAKAAR</sequence>
<evidence type="ECO:0000259" key="3">
    <source>
        <dbReference type="Pfam" id="PF13529"/>
    </source>
</evidence>
<dbReference type="Gene3D" id="3.90.70.10">
    <property type="entry name" value="Cysteine proteinases"/>
    <property type="match status" value="1"/>
</dbReference>
<dbReference type="Pfam" id="PF13529">
    <property type="entry name" value="Peptidase_C39_2"/>
    <property type="match status" value="1"/>
</dbReference>
<proteinExistence type="predicted"/>
<evidence type="ECO:0000313" key="4">
    <source>
        <dbReference type="EMBL" id="RIH77245.1"/>
    </source>
</evidence>
<dbReference type="InterPro" id="IPR039564">
    <property type="entry name" value="Peptidase_C39-like"/>
</dbReference>
<comment type="caution">
    <text evidence="4">The sequence shown here is derived from an EMBL/GenBank/DDBJ whole genome shotgun (WGS) entry which is preliminary data.</text>
</comment>
<dbReference type="InterPro" id="IPR011990">
    <property type="entry name" value="TPR-like_helical_dom_sf"/>
</dbReference>
<dbReference type="Proteomes" id="UP000266089">
    <property type="component" value="Unassembled WGS sequence"/>
</dbReference>
<evidence type="ECO:0000256" key="2">
    <source>
        <dbReference type="SAM" id="SignalP"/>
    </source>
</evidence>
<dbReference type="PROSITE" id="PS50005">
    <property type="entry name" value="TPR"/>
    <property type="match status" value="1"/>
</dbReference>
<feature type="domain" description="Peptidase C39-like" evidence="3">
    <location>
        <begin position="29"/>
        <end position="145"/>
    </location>
</feature>
<gene>
    <name evidence="4" type="ORF">Mcate_01391</name>
</gene>
<feature type="signal peptide" evidence="2">
    <location>
        <begin position="1"/>
        <end position="19"/>
    </location>
</feature>
<name>A0A399DYF5_9DEIN</name>
<dbReference type="RefSeq" id="WP_223299774.1">
    <property type="nucleotide sequence ID" value="NZ_JBHSXZ010000084.1"/>
</dbReference>
<dbReference type="AlphaFoldDB" id="A0A399DYF5"/>
<evidence type="ECO:0000313" key="5">
    <source>
        <dbReference type="Proteomes" id="UP000266089"/>
    </source>
</evidence>
<dbReference type="Gene3D" id="1.25.40.10">
    <property type="entry name" value="Tetratricopeptide repeat domain"/>
    <property type="match status" value="1"/>
</dbReference>
<dbReference type="KEGG" id="mtai:Mtai_v1c29210"/>
<reference evidence="4 5" key="1">
    <citation type="submission" date="2018-08" db="EMBL/GenBank/DDBJ databases">
        <title>Meiothermus cateniformans JCM 15151 genome sequencing project.</title>
        <authorList>
            <person name="Da Costa M.S."/>
            <person name="Albuquerque L."/>
            <person name="Raposo P."/>
            <person name="Froufe H.J.C."/>
            <person name="Barroso C.S."/>
            <person name="Egas C."/>
        </authorList>
    </citation>
    <scope>NUCLEOTIDE SEQUENCE [LARGE SCALE GENOMIC DNA]</scope>
    <source>
        <strain evidence="4 5">JCM 15151</strain>
    </source>
</reference>
<accession>A0A399DYF5</accession>
<keyword evidence="1" id="KW-0802">TPR repeat</keyword>
<protein>
    <submittedName>
        <fullName evidence="4">Peptidase C39 like family protein</fullName>
    </submittedName>
</protein>
<feature type="chain" id="PRO_5017186207" evidence="2">
    <location>
        <begin position="20"/>
        <end position="347"/>
    </location>
</feature>
<dbReference type="EMBL" id="QWKX01000029">
    <property type="protein sequence ID" value="RIH77245.1"/>
    <property type="molecule type" value="Genomic_DNA"/>
</dbReference>
<dbReference type="InterPro" id="IPR019734">
    <property type="entry name" value="TPR_rpt"/>
</dbReference>
<dbReference type="SMART" id="SM00028">
    <property type="entry name" value="TPR"/>
    <property type="match status" value="2"/>
</dbReference>
<feature type="repeat" description="TPR" evidence="1">
    <location>
        <begin position="298"/>
        <end position="331"/>
    </location>
</feature>
<keyword evidence="2" id="KW-0732">Signal</keyword>
<evidence type="ECO:0000256" key="1">
    <source>
        <dbReference type="PROSITE-ProRule" id="PRU00339"/>
    </source>
</evidence>